<keyword evidence="5" id="KW-0665">Pyrimidine biosynthesis</keyword>
<dbReference type="SUPFAM" id="SSF51395">
    <property type="entry name" value="FMN-linked oxidoreductases"/>
    <property type="match status" value="1"/>
</dbReference>
<dbReference type="InterPro" id="IPR012135">
    <property type="entry name" value="Dihydroorotate_DH_1_2"/>
</dbReference>
<dbReference type="PIRSF" id="PIRSF000164">
    <property type="entry name" value="DHO_oxidase"/>
    <property type="match status" value="1"/>
</dbReference>
<organism evidence="6">
    <name type="scientific">freshwater metagenome</name>
    <dbReference type="NCBI Taxonomy" id="449393"/>
    <lineage>
        <taxon>unclassified sequences</taxon>
        <taxon>metagenomes</taxon>
        <taxon>ecological metagenomes</taxon>
    </lineage>
</organism>
<gene>
    <name evidence="6" type="ORF">UFOPK3720_00112</name>
</gene>
<dbReference type="InterPro" id="IPR050074">
    <property type="entry name" value="DHO_dehydrogenase"/>
</dbReference>
<sequence length="332" mass="35950">MTDLSTTYLGFTLRSPLVASPSPLTGNLNDLVLLEDADVGAVVLPSLFEEDVESESMTFHDRFEATAGLHAEALDYFPDLVLTHLGIDRHLRLLREAVSLLSIPVIASVNGRSAGGWVDYARRLQDSGAAAIELNMYDVAAAPHRSASDVELGYLSLVEEVRAAIDVPLAVKLSPYFTSFANFAGRVVNAGADGLVLFNRFYQPDLDLRTLDVTPTLDLSHAGEVRLPLRWIALLRPQLPVTSLALTSGVHLGTEIAKGLLAGADAVMSTAELLRRGPSRAAELITELTTWMDEGGYASVEQLKGSVAQHTARDPGAFERAQYQQVLASWRR</sequence>
<evidence type="ECO:0000256" key="5">
    <source>
        <dbReference type="ARBA" id="ARBA00022975"/>
    </source>
</evidence>
<dbReference type="InterPro" id="IPR013785">
    <property type="entry name" value="Aldolase_TIM"/>
</dbReference>
<comment type="pathway">
    <text evidence="2">Pyrimidine metabolism; UMP biosynthesis via de novo pathway.</text>
</comment>
<dbReference type="GO" id="GO:0006207">
    <property type="term" value="P:'de novo' pyrimidine nucleobase biosynthetic process"/>
    <property type="evidence" value="ECO:0007669"/>
    <property type="project" value="TreeGrafter"/>
</dbReference>
<dbReference type="AlphaFoldDB" id="A0A6J7HHJ1"/>
<accession>A0A6J7HHJ1</accession>
<dbReference type="EMBL" id="CAFBNB010000011">
    <property type="protein sequence ID" value="CAB4918798.1"/>
    <property type="molecule type" value="Genomic_DNA"/>
</dbReference>
<name>A0A6J7HHJ1_9ZZZZ</name>
<keyword evidence="3" id="KW-0285">Flavoprotein</keyword>
<dbReference type="PANTHER" id="PTHR48109">
    <property type="entry name" value="DIHYDROOROTATE DEHYDROGENASE (QUINONE), MITOCHONDRIAL-RELATED"/>
    <property type="match status" value="1"/>
</dbReference>
<proteinExistence type="predicted"/>
<evidence type="ECO:0000256" key="4">
    <source>
        <dbReference type="ARBA" id="ARBA00022643"/>
    </source>
</evidence>
<evidence type="ECO:0000256" key="1">
    <source>
        <dbReference type="ARBA" id="ARBA00001917"/>
    </source>
</evidence>
<dbReference type="GO" id="GO:0004152">
    <property type="term" value="F:dihydroorotate dehydrogenase activity"/>
    <property type="evidence" value="ECO:0007669"/>
    <property type="project" value="InterPro"/>
</dbReference>
<protein>
    <submittedName>
        <fullName evidence="6">Unannotated protein</fullName>
    </submittedName>
</protein>
<dbReference type="Gene3D" id="3.20.20.70">
    <property type="entry name" value="Aldolase class I"/>
    <property type="match status" value="1"/>
</dbReference>
<evidence type="ECO:0000256" key="2">
    <source>
        <dbReference type="ARBA" id="ARBA00004725"/>
    </source>
</evidence>
<reference evidence="6" key="1">
    <citation type="submission" date="2020-05" db="EMBL/GenBank/DDBJ databases">
        <authorList>
            <person name="Chiriac C."/>
            <person name="Salcher M."/>
            <person name="Ghai R."/>
            <person name="Kavagutti S V."/>
        </authorList>
    </citation>
    <scope>NUCLEOTIDE SEQUENCE</scope>
</reference>
<dbReference type="NCBIfam" id="NF005741">
    <property type="entry name" value="PRK07565.1"/>
    <property type="match status" value="1"/>
</dbReference>
<dbReference type="PANTHER" id="PTHR48109:SF3">
    <property type="entry name" value="SLL0744 PROTEIN"/>
    <property type="match status" value="1"/>
</dbReference>
<evidence type="ECO:0000256" key="3">
    <source>
        <dbReference type="ARBA" id="ARBA00022630"/>
    </source>
</evidence>
<evidence type="ECO:0000313" key="6">
    <source>
        <dbReference type="EMBL" id="CAB4918798.1"/>
    </source>
</evidence>
<dbReference type="GO" id="GO:0044205">
    <property type="term" value="P:'de novo' UMP biosynthetic process"/>
    <property type="evidence" value="ECO:0007669"/>
    <property type="project" value="UniProtKB-UniPathway"/>
</dbReference>
<dbReference type="GO" id="GO:0005737">
    <property type="term" value="C:cytoplasm"/>
    <property type="evidence" value="ECO:0007669"/>
    <property type="project" value="TreeGrafter"/>
</dbReference>
<comment type="cofactor">
    <cofactor evidence="1">
        <name>FMN</name>
        <dbReference type="ChEBI" id="CHEBI:58210"/>
    </cofactor>
</comment>
<keyword evidence="4" id="KW-0288">FMN</keyword>
<dbReference type="UniPathway" id="UPA00070"/>